<feature type="non-terminal residue" evidence="1">
    <location>
        <position position="336"/>
    </location>
</feature>
<reference evidence="1" key="1">
    <citation type="submission" date="2020-04" db="EMBL/GenBank/DDBJ databases">
        <authorList>
            <person name="Alioto T."/>
            <person name="Alioto T."/>
            <person name="Gomez Garrido J."/>
        </authorList>
    </citation>
    <scope>NUCLEOTIDE SEQUENCE</scope>
    <source>
        <strain evidence="1">A484AB</strain>
    </source>
</reference>
<sequence>SRYLILKKIDLFIKYDPLQTSTMGQMKIRDFPYESVGRIQIINNIFCRINNICLRPKNTEICMFKLQLLSKFEHNVINRNLLSWFGHGSASHVNDKKNTNARIIVNLTRNLSIPHLLGACEDPNKDLITTIKFSIIPRRRRCSSENNAGGRESHTLDRFCRLHIFKHFLTSISTRHATRYHQKANAHYCHVFKANSAAISDEILCYAKVVKTFPHYMAKIIFAQSLYQNLLCTHAVISKTLSQGTICSDNSQCKMLSRHAPTYMNRNHLSKNELLHPVLNKLLFGSINDLKWNKHLKRNQLFTRVPHKEEINFHDKSSTYIYTVKMTESDHNARFL</sequence>
<keyword evidence="2" id="KW-1185">Reference proteome</keyword>
<evidence type="ECO:0000313" key="2">
    <source>
        <dbReference type="Proteomes" id="UP001152795"/>
    </source>
</evidence>
<protein>
    <submittedName>
        <fullName evidence="1">Uncharacterized protein</fullName>
    </submittedName>
</protein>
<dbReference type="EMBL" id="CACRXK020000421">
    <property type="protein sequence ID" value="CAB3981720.1"/>
    <property type="molecule type" value="Genomic_DNA"/>
</dbReference>
<feature type="non-terminal residue" evidence="1">
    <location>
        <position position="1"/>
    </location>
</feature>
<evidence type="ECO:0000313" key="1">
    <source>
        <dbReference type="EMBL" id="CAB3981720.1"/>
    </source>
</evidence>
<dbReference type="Proteomes" id="UP001152795">
    <property type="component" value="Unassembled WGS sequence"/>
</dbReference>
<name>A0A7D9HF62_PARCT</name>
<dbReference type="AlphaFoldDB" id="A0A7D9HF62"/>
<gene>
    <name evidence="1" type="ORF">PACLA_8A010948</name>
</gene>
<comment type="caution">
    <text evidence="1">The sequence shown here is derived from an EMBL/GenBank/DDBJ whole genome shotgun (WGS) entry which is preliminary data.</text>
</comment>
<organism evidence="1 2">
    <name type="scientific">Paramuricea clavata</name>
    <name type="common">Red gorgonian</name>
    <name type="synonym">Violescent sea-whip</name>
    <dbReference type="NCBI Taxonomy" id="317549"/>
    <lineage>
        <taxon>Eukaryota</taxon>
        <taxon>Metazoa</taxon>
        <taxon>Cnidaria</taxon>
        <taxon>Anthozoa</taxon>
        <taxon>Octocorallia</taxon>
        <taxon>Malacalcyonacea</taxon>
        <taxon>Plexauridae</taxon>
        <taxon>Paramuricea</taxon>
    </lineage>
</organism>
<accession>A0A7D9HF62</accession>
<proteinExistence type="predicted"/>